<dbReference type="InterPro" id="IPR005607">
    <property type="entry name" value="BSD_dom"/>
</dbReference>
<reference evidence="3 4" key="1">
    <citation type="submission" date="2022-01" db="EMBL/GenBank/DDBJ databases">
        <title>A chromosomal length assembly of Cordylochernes scorpioides.</title>
        <authorList>
            <person name="Zeh D."/>
            <person name="Zeh J."/>
        </authorList>
    </citation>
    <scope>NUCLEOTIDE SEQUENCE [LARGE SCALE GENOMIC DNA]</scope>
    <source>
        <strain evidence="3">IN4F17</strain>
        <tissue evidence="3">Whole Body</tissue>
    </source>
</reference>
<dbReference type="Gene3D" id="3.30.420.10">
    <property type="entry name" value="Ribonuclease H-like superfamily/Ribonuclease H"/>
    <property type="match status" value="1"/>
</dbReference>
<dbReference type="Gene3D" id="1.10.3970.10">
    <property type="entry name" value="BSD domain"/>
    <property type="match status" value="1"/>
</dbReference>
<dbReference type="InterPro" id="IPR036397">
    <property type="entry name" value="RNaseH_sf"/>
</dbReference>
<dbReference type="PANTHER" id="PTHR16019">
    <property type="entry name" value="SYNAPSE-ASSOCIATED PROTEIN"/>
    <property type="match status" value="1"/>
</dbReference>
<dbReference type="PANTHER" id="PTHR16019:SF5">
    <property type="entry name" value="BSD DOMAIN-CONTAINING PROTEIN 1"/>
    <property type="match status" value="1"/>
</dbReference>
<dbReference type="EMBL" id="CP092876">
    <property type="protein sequence ID" value="UYV76927.1"/>
    <property type="molecule type" value="Genomic_DNA"/>
</dbReference>
<accession>A0ABY6L8Z9</accession>
<organism evidence="3 4">
    <name type="scientific">Cordylochernes scorpioides</name>
    <dbReference type="NCBI Taxonomy" id="51811"/>
    <lineage>
        <taxon>Eukaryota</taxon>
        <taxon>Metazoa</taxon>
        <taxon>Ecdysozoa</taxon>
        <taxon>Arthropoda</taxon>
        <taxon>Chelicerata</taxon>
        <taxon>Arachnida</taxon>
        <taxon>Pseudoscorpiones</taxon>
        <taxon>Cheliferoidea</taxon>
        <taxon>Chernetidae</taxon>
        <taxon>Cordylochernes</taxon>
    </lineage>
</organism>
<dbReference type="Pfam" id="PF13358">
    <property type="entry name" value="DDE_3"/>
    <property type="match status" value="1"/>
</dbReference>
<gene>
    <name evidence="3" type="ORF">LAZ67_14002416</name>
</gene>
<name>A0ABY6L8Z9_9ARAC</name>
<evidence type="ECO:0000313" key="3">
    <source>
        <dbReference type="EMBL" id="UYV76927.1"/>
    </source>
</evidence>
<dbReference type="Proteomes" id="UP001235939">
    <property type="component" value="Chromosome 14"/>
</dbReference>
<dbReference type="InterPro" id="IPR035925">
    <property type="entry name" value="BSD_dom_sf"/>
</dbReference>
<sequence>MVAVNFLEHSVGFSGTFLPVEGEQQNFLQMGTFWLGNRHFPRAPEIFHDLNFSKTARMLMPRESKNKTPTTAPPSAQIKLHSGLWRPFSRFILIDLCCLTIVEELPRVQLDDPESFANQAKSGLSSLFTSISDALSPTREPDETELLVIHNSEPLLLDRWEQQDGPCVTTPWNIQAEVHKIRSNPTTFSHEPQCPPELYEAWLQTFLLEEKQADIALILQTSSDVASFYKKLVPASISHAEFWERYYFRLHQLKQDEIRRAEIIRRAEEQTDQQAWPDDVLWVDVPDAVEEQLGAEVVTKEKGDIVVVGQTSSLSLATTPRSSKERVSGSTEDEWEKDFDLELTEEELAQVQNLKDTEAIEKDLEDLLEKGYGGAASVLMLKSSAKASAPMLGTASNLRQSLIFTKVCLDRDVMIKESYTPFHGAQFVRMSEKLIRPGRLWKTLLVTDIGDILNSFCLSLVYVVQAMIIMVKISLRGLVWNQPHSIFAFLLRANHDIRAIGRIAAGQSQAEVARWFETFKKSGFESMEHFQKQETSSEEKDKVARESQPHQKNVAEGLYPSHCHPKKGSSKLVQKTSVLAQNHGESRFSLNTDSRRVLIWRETGTRNHPSNIRERDRYGGHGVMVWGGIMLDTRTPLHAFDGGTLTSQRYRDEILEPYGGVGPSFIFMDDNARPHRALMVDEYLESEGIQRMEWPARSPDFNLEDHVWETLGRRIRSRSPPPRTIQELKTALVEEWDLLPQELFNCLINSMKYRSDNCLAVRSDHTPY</sequence>
<feature type="domain" description="BSD" evidence="2">
    <location>
        <begin position="202"/>
        <end position="254"/>
    </location>
</feature>
<feature type="compositionally biased region" description="Basic and acidic residues" evidence="1">
    <location>
        <begin position="527"/>
        <end position="549"/>
    </location>
</feature>
<dbReference type="Pfam" id="PF03909">
    <property type="entry name" value="BSD"/>
    <property type="match status" value="1"/>
</dbReference>
<dbReference type="SMART" id="SM00751">
    <property type="entry name" value="BSD"/>
    <property type="match status" value="1"/>
</dbReference>
<proteinExistence type="predicted"/>
<dbReference type="InterPro" id="IPR038717">
    <property type="entry name" value="Tc1-like_DDE_dom"/>
</dbReference>
<protein>
    <recommendedName>
        <fullName evidence="2">BSD domain-containing protein</fullName>
    </recommendedName>
</protein>
<keyword evidence="4" id="KW-1185">Reference proteome</keyword>
<evidence type="ECO:0000313" key="4">
    <source>
        <dbReference type="Proteomes" id="UP001235939"/>
    </source>
</evidence>
<evidence type="ECO:0000256" key="1">
    <source>
        <dbReference type="SAM" id="MobiDB-lite"/>
    </source>
</evidence>
<dbReference type="PROSITE" id="PS50858">
    <property type="entry name" value="BSD"/>
    <property type="match status" value="1"/>
</dbReference>
<evidence type="ECO:0000259" key="2">
    <source>
        <dbReference type="PROSITE" id="PS50858"/>
    </source>
</evidence>
<dbReference type="SUPFAM" id="SSF140383">
    <property type="entry name" value="BSD domain-like"/>
    <property type="match status" value="1"/>
</dbReference>
<feature type="region of interest" description="Disordered" evidence="1">
    <location>
        <begin position="527"/>
        <end position="567"/>
    </location>
</feature>
<dbReference type="InterPro" id="IPR051494">
    <property type="entry name" value="BSD_domain-containing"/>
</dbReference>